<feature type="compositionally biased region" description="Basic and acidic residues" evidence="1">
    <location>
        <begin position="586"/>
        <end position="599"/>
    </location>
</feature>
<feature type="region of interest" description="Disordered" evidence="1">
    <location>
        <begin position="521"/>
        <end position="558"/>
    </location>
</feature>
<gene>
    <name evidence="2" type="ORF">COCON_G00150440</name>
</gene>
<feature type="region of interest" description="Disordered" evidence="1">
    <location>
        <begin position="463"/>
        <end position="486"/>
    </location>
</feature>
<feature type="compositionally biased region" description="Polar residues" evidence="1">
    <location>
        <begin position="14"/>
        <end position="29"/>
    </location>
</feature>
<feature type="compositionally biased region" description="Acidic residues" evidence="1">
    <location>
        <begin position="81"/>
        <end position="90"/>
    </location>
</feature>
<feature type="compositionally biased region" description="Basic and acidic residues" evidence="1">
    <location>
        <begin position="743"/>
        <end position="752"/>
    </location>
</feature>
<feature type="region of interest" description="Disordered" evidence="1">
    <location>
        <begin position="294"/>
        <end position="373"/>
    </location>
</feature>
<evidence type="ECO:0000256" key="1">
    <source>
        <dbReference type="SAM" id="MobiDB-lite"/>
    </source>
</evidence>
<proteinExistence type="predicted"/>
<feature type="region of interest" description="Disordered" evidence="1">
    <location>
        <begin position="683"/>
        <end position="707"/>
    </location>
</feature>
<evidence type="ECO:0000313" key="3">
    <source>
        <dbReference type="Proteomes" id="UP001152803"/>
    </source>
</evidence>
<feature type="region of interest" description="Disordered" evidence="1">
    <location>
        <begin position="168"/>
        <end position="278"/>
    </location>
</feature>
<keyword evidence="3" id="KW-1185">Reference proteome</keyword>
<feature type="compositionally biased region" description="Acidic residues" evidence="1">
    <location>
        <begin position="524"/>
        <end position="537"/>
    </location>
</feature>
<feature type="region of interest" description="Disordered" evidence="1">
    <location>
        <begin position="1"/>
        <end position="29"/>
    </location>
</feature>
<dbReference type="OrthoDB" id="8965222at2759"/>
<feature type="region of interest" description="Disordered" evidence="1">
    <location>
        <begin position="570"/>
        <end position="666"/>
    </location>
</feature>
<dbReference type="AlphaFoldDB" id="A0A9Q1DCM1"/>
<feature type="compositionally biased region" description="Basic and acidic residues" evidence="1">
    <location>
        <begin position="228"/>
        <end position="250"/>
    </location>
</feature>
<organism evidence="2 3">
    <name type="scientific">Conger conger</name>
    <name type="common">Conger eel</name>
    <name type="synonym">Muraena conger</name>
    <dbReference type="NCBI Taxonomy" id="82655"/>
    <lineage>
        <taxon>Eukaryota</taxon>
        <taxon>Metazoa</taxon>
        <taxon>Chordata</taxon>
        <taxon>Craniata</taxon>
        <taxon>Vertebrata</taxon>
        <taxon>Euteleostomi</taxon>
        <taxon>Actinopterygii</taxon>
        <taxon>Neopterygii</taxon>
        <taxon>Teleostei</taxon>
        <taxon>Anguilliformes</taxon>
        <taxon>Congridae</taxon>
        <taxon>Conger</taxon>
    </lineage>
</organism>
<feature type="region of interest" description="Disordered" evidence="1">
    <location>
        <begin position="55"/>
        <end position="90"/>
    </location>
</feature>
<feature type="compositionally biased region" description="Polar residues" evidence="1">
    <location>
        <begin position="548"/>
        <end position="557"/>
    </location>
</feature>
<feature type="compositionally biased region" description="Basic and acidic residues" evidence="1">
    <location>
        <begin position="294"/>
        <end position="319"/>
    </location>
</feature>
<feature type="compositionally biased region" description="Acidic residues" evidence="1">
    <location>
        <begin position="57"/>
        <end position="66"/>
    </location>
</feature>
<feature type="compositionally biased region" description="Acidic residues" evidence="1">
    <location>
        <begin position="846"/>
        <end position="867"/>
    </location>
</feature>
<sequence>MKVRDAEGEGWLNRKTTPRVTSSASAKTAQNMEQSLADLFSDVFSDVSLPSYQAGELDFEPLQEEDGSGKSNGGRLPALTEVDEDDDPEEEETVCVFVDMLEEDAHCSMSGFSQDELWGDIFELGGQEAEDRQELSAEDEALMDDMDAGGLSSLAQRSQMIGFRTGCWEGDQMKSGGITGSGKQAQDMGMEQEFSTQHANSQEDHGVECPQANASHAGSDTGAEGGEEDYRGLKDGRNLSERFVKEEGGKESQSYTDTDSNSEVDTDTDSDAGIDRDVDLDAGIDRDVDLDAGIDRDVDSDAGIDRDVDSDAGIDRDVDSDTDIVPDVGPVSDDVTDSDADIVPDVGPVSDDVTDSDADIVPDVGPVSDDVTDSDADIDIVTDILTDAPVADDVTDPDTDIDIVTDIITDDVTDPDTDIDIVTDILTDDVTDSDSDIVPHILTHIVTAVAPFADDVVDSDADSVTDAEAMPAADMEAEEHCHSVTEESLDDFLHVLPTDPFRGELKEFSESDCGVVGEGYAEYPSEEEEERKDEEENAEGRGLGQLSEAWSPQTGTEPSEWELMAGAVEGCEKQETSEKNGVGLEGGREEDGRKGHAESGFDVGLDIEEEMEVSDSSSVRSEGDMLNEGSEDESAGAHGKQALDGTEDRGSDGGQGSDESKKDDDVMYEMKWMGGQWDHGRGAALKMDGGKEHCHTGSITEDVSSADEDGILQSVMLDQTNEDKEKVLHVITREQASADEEDVGHAEYDGGRVEGSSAVSSAGAFGGWAPGAAPLSVSTSDRPSRHSESESSSSDSDTWSYQAAAPAVLRGLSAGPHHLWPGSDSQAGGATEPLSSAYAHRVRGAEEEEFENDDNVEEEDEEEEEERNWEQERERIQAFYRYYGDEEEDYGAQQEDQGPSSRKHTVRFCLPTLPLQRDSDSSDMDTVSSSSEDSDSGGPGSVANAVRIAAASAVRIAVADATSSQATGAGTWMPVRTEDGDCESHREKLSVFLQQTQVTQVELNKMSAELRAQHQRSRVPSVLKTVLKMSLLSVLGVIIFWWATDQLEWIGPDWNT</sequence>
<evidence type="ECO:0000313" key="2">
    <source>
        <dbReference type="EMBL" id="KAJ8265945.1"/>
    </source>
</evidence>
<reference evidence="2" key="1">
    <citation type="journal article" date="2023" name="Science">
        <title>Genome structures resolve the early diversification of teleost fishes.</title>
        <authorList>
            <person name="Parey E."/>
            <person name="Louis A."/>
            <person name="Montfort J."/>
            <person name="Bouchez O."/>
            <person name="Roques C."/>
            <person name="Iampietro C."/>
            <person name="Lluch J."/>
            <person name="Castinel A."/>
            <person name="Donnadieu C."/>
            <person name="Desvignes T."/>
            <person name="Floi Bucao C."/>
            <person name="Jouanno E."/>
            <person name="Wen M."/>
            <person name="Mejri S."/>
            <person name="Dirks R."/>
            <person name="Jansen H."/>
            <person name="Henkel C."/>
            <person name="Chen W.J."/>
            <person name="Zahm M."/>
            <person name="Cabau C."/>
            <person name="Klopp C."/>
            <person name="Thompson A.W."/>
            <person name="Robinson-Rechavi M."/>
            <person name="Braasch I."/>
            <person name="Lecointre G."/>
            <person name="Bobe J."/>
            <person name="Postlethwait J.H."/>
            <person name="Berthelot C."/>
            <person name="Roest Crollius H."/>
            <person name="Guiguen Y."/>
        </authorList>
    </citation>
    <scope>NUCLEOTIDE SEQUENCE</scope>
    <source>
        <strain evidence="2">Concon-B</strain>
    </source>
</reference>
<dbReference type="Proteomes" id="UP001152803">
    <property type="component" value="Unassembled WGS sequence"/>
</dbReference>
<feature type="region of interest" description="Disordered" evidence="1">
    <location>
        <begin position="813"/>
        <end position="942"/>
    </location>
</feature>
<comment type="caution">
    <text evidence="2">The sequence shown here is derived from an EMBL/GenBank/DDBJ whole genome shotgun (WGS) entry which is preliminary data.</text>
</comment>
<name>A0A9Q1DCM1_CONCO</name>
<feature type="compositionally biased region" description="Acidic residues" evidence="1">
    <location>
        <begin position="260"/>
        <end position="272"/>
    </location>
</feature>
<dbReference type="EMBL" id="JAFJMO010000010">
    <property type="protein sequence ID" value="KAJ8265945.1"/>
    <property type="molecule type" value="Genomic_DNA"/>
</dbReference>
<feature type="region of interest" description="Disordered" evidence="1">
    <location>
        <begin position="734"/>
        <end position="800"/>
    </location>
</feature>
<accession>A0A9Q1DCM1</accession>
<protein>
    <submittedName>
        <fullName evidence="2">Uncharacterized protein</fullName>
    </submittedName>
</protein>